<dbReference type="Gene3D" id="3.30.70.920">
    <property type="match status" value="1"/>
</dbReference>
<evidence type="ECO:0000313" key="7">
    <source>
        <dbReference type="Proteomes" id="UP000237925"/>
    </source>
</evidence>
<organism evidence="6 7">
    <name type="scientific">Melaminivora suipulveris</name>
    <dbReference type="NCBI Taxonomy" id="2109913"/>
    <lineage>
        <taxon>Bacteria</taxon>
        <taxon>Pseudomonadati</taxon>
        <taxon>Pseudomonadota</taxon>
        <taxon>Betaproteobacteria</taxon>
        <taxon>Burkholderiales</taxon>
        <taxon>Comamonadaceae</taxon>
        <taxon>Melaminivora</taxon>
    </lineage>
</organism>
<dbReference type="PROSITE" id="PS50956">
    <property type="entry name" value="HTH_ASNC_2"/>
    <property type="match status" value="1"/>
</dbReference>
<evidence type="ECO:0000313" key="6">
    <source>
        <dbReference type="EMBL" id="AVO49565.1"/>
    </source>
</evidence>
<evidence type="ECO:0000256" key="3">
    <source>
        <dbReference type="ARBA" id="ARBA00023159"/>
    </source>
</evidence>
<keyword evidence="3" id="KW-0010">Activator</keyword>
<reference evidence="6 7" key="1">
    <citation type="submission" date="2018-03" db="EMBL/GenBank/DDBJ databases">
        <title>Genome sequencing of Melaminivora sp.</title>
        <authorList>
            <person name="Kim S.-J."/>
            <person name="Heo J."/>
            <person name="Ahn J.-H."/>
            <person name="Kwon S.-W."/>
        </authorList>
    </citation>
    <scope>NUCLEOTIDE SEQUENCE [LARGE SCALE GENOMIC DNA]</scope>
    <source>
        <strain evidence="6 7">SC2-9</strain>
    </source>
</reference>
<dbReference type="EMBL" id="CP027667">
    <property type="protein sequence ID" value="AVO49565.1"/>
    <property type="molecule type" value="Genomic_DNA"/>
</dbReference>
<dbReference type="KEGG" id="mela:C6568_10010"/>
<protein>
    <submittedName>
        <fullName evidence="6">Transcriptional regulator</fullName>
    </submittedName>
</protein>
<dbReference type="OrthoDB" id="8526125at2"/>
<dbReference type="InterPro" id="IPR000485">
    <property type="entry name" value="AsnC-type_HTH_dom"/>
</dbReference>
<dbReference type="PANTHER" id="PTHR30154">
    <property type="entry name" value="LEUCINE-RESPONSIVE REGULATORY PROTEIN"/>
    <property type="match status" value="1"/>
</dbReference>
<dbReference type="CDD" id="cd00090">
    <property type="entry name" value="HTH_ARSR"/>
    <property type="match status" value="1"/>
</dbReference>
<dbReference type="GO" id="GO:0043565">
    <property type="term" value="F:sequence-specific DNA binding"/>
    <property type="evidence" value="ECO:0007669"/>
    <property type="project" value="InterPro"/>
</dbReference>
<keyword evidence="2" id="KW-0238">DNA-binding</keyword>
<sequence length="159" mass="17988">MTELDAIDLRILDQLQRDGRLTMTELGERVGLSTSPCSQRVRRLEARGIITGYHARVRPEALGRPLLVFVEITLAQKSEQIFKRVRDELQNMPEVLECHLISGSYDYLVKARLAGMAEYRHLLGTMLQQMPVPAQSNSYVVMEEVKESFVIASAGRAWG</sequence>
<dbReference type="Pfam" id="PF13412">
    <property type="entry name" value="HTH_24"/>
    <property type="match status" value="1"/>
</dbReference>
<dbReference type="SMART" id="SM00344">
    <property type="entry name" value="HTH_ASNC"/>
    <property type="match status" value="1"/>
</dbReference>
<dbReference type="InterPro" id="IPR036390">
    <property type="entry name" value="WH_DNA-bd_sf"/>
</dbReference>
<dbReference type="InterPro" id="IPR011991">
    <property type="entry name" value="ArsR-like_HTH"/>
</dbReference>
<dbReference type="Gene3D" id="1.10.10.10">
    <property type="entry name" value="Winged helix-like DNA-binding domain superfamily/Winged helix DNA-binding domain"/>
    <property type="match status" value="1"/>
</dbReference>
<gene>
    <name evidence="6" type="ORF">C6568_10010</name>
</gene>
<dbReference type="InterPro" id="IPR019888">
    <property type="entry name" value="Tscrpt_reg_AsnC-like"/>
</dbReference>
<dbReference type="GO" id="GO:0005829">
    <property type="term" value="C:cytosol"/>
    <property type="evidence" value="ECO:0007669"/>
    <property type="project" value="TreeGrafter"/>
</dbReference>
<dbReference type="PANTHER" id="PTHR30154:SF0">
    <property type="entry name" value="LEUCINE-RESPONSIVE REGULATORY PROTEIN"/>
    <property type="match status" value="1"/>
</dbReference>
<dbReference type="InterPro" id="IPR019887">
    <property type="entry name" value="Tscrpt_reg_AsnC/Lrp_C"/>
</dbReference>
<dbReference type="InterPro" id="IPR036388">
    <property type="entry name" value="WH-like_DNA-bd_sf"/>
</dbReference>
<dbReference type="Pfam" id="PF01037">
    <property type="entry name" value="AsnC_trans_reg"/>
    <property type="match status" value="1"/>
</dbReference>
<keyword evidence="1" id="KW-0805">Transcription regulation</keyword>
<dbReference type="InterPro" id="IPR019885">
    <property type="entry name" value="Tscrpt_reg_HTH_AsnC-type_CS"/>
</dbReference>
<dbReference type="Proteomes" id="UP000237925">
    <property type="component" value="Chromosome"/>
</dbReference>
<proteinExistence type="predicted"/>
<dbReference type="PRINTS" id="PR00033">
    <property type="entry name" value="HTHASNC"/>
</dbReference>
<keyword evidence="4" id="KW-0804">Transcription</keyword>
<evidence type="ECO:0000256" key="1">
    <source>
        <dbReference type="ARBA" id="ARBA00023015"/>
    </source>
</evidence>
<dbReference type="SUPFAM" id="SSF46785">
    <property type="entry name" value="Winged helix' DNA-binding domain"/>
    <property type="match status" value="1"/>
</dbReference>
<evidence type="ECO:0000256" key="4">
    <source>
        <dbReference type="ARBA" id="ARBA00023163"/>
    </source>
</evidence>
<name>A0A2R3QCS2_9BURK</name>
<dbReference type="AlphaFoldDB" id="A0A2R3QCS2"/>
<evidence type="ECO:0000259" key="5">
    <source>
        <dbReference type="PROSITE" id="PS50956"/>
    </source>
</evidence>
<dbReference type="RefSeq" id="WP_106683997.1">
    <property type="nucleotide sequence ID" value="NZ_CP027667.1"/>
</dbReference>
<dbReference type="InterPro" id="IPR011008">
    <property type="entry name" value="Dimeric_a/b-barrel"/>
</dbReference>
<accession>A0A2R3QCS2</accession>
<dbReference type="FunFam" id="1.10.10.10:FF:000186">
    <property type="entry name" value="AsnC family transcriptional regulator"/>
    <property type="match status" value="1"/>
</dbReference>
<dbReference type="GO" id="GO:0006355">
    <property type="term" value="P:regulation of DNA-templated transcription"/>
    <property type="evidence" value="ECO:0007669"/>
    <property type="project" value="UniProtKB-ARBA"/>
</dbReference>
<dbReference type="GO" id="GO:0043200">
    <property type="term" value="P:response to amino acid"/>
    <property type="evidence" value="ECO:0007669"/>
    <property type="project" value="TreeGrafter"/>
</dbReference>
<evidence type="ECO:0000256" key="2">
    <source>
        <dbReference type="ARBA" id="ARBA00023125"/>
    </source>
</evidence>
<dbReference type="PROSITE" id="PS00519">
    <property type="entry name" value="HTH_ASNC_1"/>
    <property type="match status" value="1"/>
</dbReference>
<feature type="domain" description="HTH asnC-type" evidence="5">
    <location>
        <begin position="4"/>
        <end position="65"/>
    </location>
</feature>
<keyword evidence="7" id="KW-1185">Reference proteome</keyword>
<dbReference type="SUPFAM" id="SSF54909">
    <property type="entry name" value="Dimeric alpha+beta barrel"/>
    <property type="match status" value="1"/>
</dbReference>